<sequence length="307" mass="33464">MTEIINVSIGGIPFSLEKGAYTLLSNFLKNYAYNSEIENSIAQRLMEVANNAQTISTENMQGVITELGGINITPVTEAPAQEYTQRRLMRNPKGAILGGVCTGFATYLNSNVALFRIAFILLFLLSSSRWWFFGWLPFHNIIPLGGLSVIAYIVLWAALPVAKNEMPYSAPNSSGVGSGVASVLRVIILAITGVSFALFIAAVAITAVRLTVEVGLGNTFIPAFLDVVGVSYPLALACAVALVVLPAVAIFTIITGSLQRFRGTGIAVLIIFIVWMVALIFSTYVVLDHITEISHLHYGEWRWYLRW</sequence>
<keyword evidence="1" id="KW-0472">Membrane</keyword>
<feature type="transmembrane region" description="Helical" evidence="1">
    <location>
        <begin position="183"/>
        <end position="210"/>
    </location>
</feature>
<dbReference type="eggNOG" id="COG1983">
    <property type="taxonomic scope" value="Bacteria"/>
</dbReference>
<name>A0A060RDQ0_9BACT</name>
<dbReference type="Pfam" id="PF04024">
    <property type="entry name" value="PspC"/>
    <property type="match status" value="1"/>
</dbReference>
<feature type="domain" description="Phage shock protein PspC N-terminal" evidence="2">
    <location>
        <begin position="86"/>
        <end position="161"/>
    </location>
</feature>
<dbReference type="HOGENOM" id="CLU_905581_0_0_10"/>
<evidence type="ECO:0000259" key="2">
    <source>
        <dbReference type="Pfam" id="PF04024"/>
    </source>
</evidence>
<evidence type="ECO:0000313" key="3">
    <source>
        <dbReference type="EMBL" id="CDN32019.1"/>
    </source>
</evidence>
<keyword evidence="4" id="KW-1185">Reference proteome</keyword>
<protein>
    <submittedName>
        <fullName evidence="3">Conserved domain protein</fullName>
    </submittedName>
</protein>
<feature type="transmembrane region" description="Helical" evidence="1">
    <location>
        <begin position="141"/>
        <end position="162"/>
    </location>
</feature>
<dbReference type="KEGG" id="rbc:BN938_1941"/>
<keyword evidence="1" id="KW-0812">Transmembrane</keyword>
<feature type="transmembrane region" description="Helical" evidence="1">
    <location>
        <begin position="230"/>
        <end position="254"/>
    </location>
</feature>
<gene>
    <name evidence="3" type="ORF">BN938_1941</name>
</gene>
<dbReference type="AlphaFoldDB" id="A0A060RDQ0"/>
<dbReference type="Proteomes" id="UP000027616">
    <property type="component" value="Chromosome I"/>
</dbReference>
<evidence type="ECO:0000256" key="1">
    <source>
        <dbReference type="SAM" id="Phobius"/>
    </source>
</evidence>
<accession>A0A060RDQ0</accession>
<dbReference type="STRING" id="1433126.BN938_1941"/>
<reference evidence="3 4" key="1">
    <citation type="journal article" date="2015" name="Genome Announc.">
        <title>Complete Genome Sequence of the Novel Leech Symbiont Mucinivorans hirudinis M3T.</title>
        <authorList>
            <person name="Nelson M.C."/>
            <person name="Bomar L."/>
            <person name="Graf J."/>
        </authorList>
    </citation>
    <scope>NUCLEOTIDE SEQUENCE [LARGE SCALE GENOMIC DNA]</scope>
    <source>
        <strain evidence="4">M3</strain>
    </source>
</reference>
<evidence type="ECO:0000313" key="4">
    <source>
        <dbReference type="Proteomes" id="UP000027616"/>
    </source>
</evidence>
<feature type="transmembrane region" description="Helical" evidence="1">
    <location>
        <begin position="95"/>
        <end position="121"/>
    </location>
</feature>
<dbReference type="EMBL" id="HG934468">
    <property type="protein sequence ID" value="CDN32019.1"/>
    <property type="molecule type" value="Genomic_DNA"/>
</dbReference>
<keyword evidence="1" id="KW-1133">Transmembrane helix</keyword>
<feature type="transmembrane region" description="Helical" evidence="1">
    <location>
        <begin position="266"/>
        <end position="287"/>
    </location>
</feature>
<dbReference type="InterPro" id="IPR007168">
    <property type="entry name" value="Phageshock_PspC_N"/>
</dbReference>
<proteinExistence type="predicted"/>
<dbReference type="OrthoDB" id="5772680at2"/>
<organism evidence="3 4">
    <name type="scientific">Mucinivorans hirudinis</name>
    <dbReference type="NCBI Taxonomy" id="1433126"/>
    <lineage>
        <taxon>Bacteria</taxon>
        <taxon>Pseudomonadati</taxon>
        <taxon>Bacteroidota</taxon>
        <taxon>Bacteroidia</taxon>
        <taxon>Bacteroidales</taxon>
        <taxon>Rikenellaceae</taxon>
        <taxon>Mucinivorans</taxon>
    </lineage>
</organism>